<dbReference type="EMBL" id="AP011947">
    <property type="protein sequence ID" value="BAM39913.1"/>
    <property type="molecule type" value="Genomic_DNA"/>
</dbReference>
<evidence type="ECO:0000313" key="2">
    <source>
        <dbReference type="Proteomes" id="UP000003786"/>
    </source>
</evidence>
<protein>
    <submittedName>
        <fullName evidence="1">Uncharacterized protein</fullName>
    </submittedName>
</protein>
<keyword evidence="2" id="KW-1185">Reference proteome</keyword>
<evidence type="ECO:0000313" key="1">
    <source>
        <dbReference type="EMBL" id="BAM39913.1"/>
    </source>
</evidence>
<proteinExistence type="predicted"/>
<name>J4C7Z8_THEOR</name>
<dbReference type="Proteomes" id="UP000003786">
    <property type="component" value="Chromosome 2"/>
</dbReference>
<sequence>MAHYHYTDSSIHWVPFFPFYYVLSFCSAEELIHYHIFLSDPHWIHRFAFI</sequence>
<reference evidence="1 2" key="1">
    <citation type="journal article" date="2012" name="MBio">
        <title>Comparative genome analysis of three eukaryotic parasites with differing abilities to transform leukocytes reveals key mediators of Theileria-induced leukocyte transformation.</title>
        <authorList>
            <person name="Hayashida K."/>
            <person name="Hara Y."/>
            <person name="Abe T."/>
            <person name="Yamasaki C."/>
            <person name="Toyoda A."/>
            <person name="Kosuge T."/>
            <person name="Suzuki Y."/>
            <person name="Sato Y."/>
            <person name="Kawashima S."/>
            <person name="Katayama T."/>
            <person name="Wakaguri H."/>
            <person name="Inoue N."/>
            <person name="Homma K."/>
            <person name="Tada-Umezaki M."/>
            <person name="Yagi Y."/>
            <person name="Fujii Y."/>
            <person name="Habara T."/>
            <person name="Kanehisa M."/>
            <person name="Watanabe H."/>
            <person name="Ito K."/>
            <person name="Gojobori T."/>
            <person name="Sugawara H."/>
            <person name="Imanishi T."/>
            <person name="Weir W."/>
            <person name="Gardner M."/>
            <person name="Pain A."/>
            <person name="Shiels B."/>
            <person name="Hattori M."/>
            <person name="Nene V."/>
            <person name="Sugimoto C."/>
        </authorList>
    </citation>
    <scope>NUCLEOTIDE SEQUENCE [LARGE SCALE GENOMIC DNA]</scope>
    <source>
        <strain evidence="1 2">Shintoku</strain>
    </source>
</reference>
<accession>J4C7Z8</accession>
<dbReference type="KEGG" id="tot:TOT_020000184"/>
<dbReference type="AlphaFoldDB" id="J4C7Z8"/>
<dbReference type="VEuPathDB" id="PiroplasmaDB:TOT_020000184"/>
<dbReference type="GeneID" id="20714356"/>
<dbReference type="RefSeq" id="XP_009690214.1">
    <property type="nucleotide sequence ID" value="XM_009691919.1"/>
</dbReference>
<organism evidence="1 2">
    <name type="scientific">Theileria orientalis strain Shintoku</name>
    <dbReference type="NCBI Taxonomy" id="869250"/>
    <lineage>
        <taxon>Eukaryota</taxon>
        <taxon>Sar</taxon>
        <taxon>Alveolata</taxon>
        <taxon>Apicomplexa</taxon>
        <taxon>Aconoidasida</taxon>
        <taxon>Piroplasmida</taxon>
        <taxon>Theileriidae</taxon>
        <taxon>Theileria</taxon>
    </lineage>
</organism>
<gene>
    <name evidence="1" type="ORF">TOT_020000184</name>
</gene>